<dbReference type="eggNOG" id="ENOG5033RVX">
    <property type="taxonomic scope" value="Bacteria"/>
</dbReference>
<accession>K4LWH1</accession>
<proteinExistence type="predicted"/>
<dbReference type="EMBL" id="CP003732">
    <property type="protein sequence ID" value="AFV12339.1"/>
    <property type="molecule type" value="Genomic_DNA"/>
</dbReference>
<feature type="chain" id="PRO_5003878826" evidence="1">
    <location>
        <begin position="24"/>
        <end position="231"/>
    </location>
</feature>
<evidence type="ECO:0000313" key="2">
    <source>
        <dbReference type="EMBL" id="AFV12339.1"/>
    </source>
</evidence>
<feature type="signal peptide" evidence="1">
    <location>
        <begin position="1"/>
        <end position="23"/>
    </location>
</feature>
<name>K4LWH1_THEPS</name>
<sequence length="231" mass="25273">MRKKALVCQVVVLALALMGFGFAKWSDSVVVRATAQSGSVKWGIFDESVWQLDEGTDWHSEMEGGMLNYDQDTEGKDVGSTSVEVTDANEDGVKDTLDITVSNAYPCYFNEITFDVINAGTIPVIVQIPELTWMETESELESGVVYYLCSNGSIISEYDDGFVSPEENGAVIEVMFQDNVSAQQHPGEVLSESICFHVLQPAAQNDQYSFSLSIEGVQWNESPIPAGSVVD</sequence>
<reference evidence="2 3" key="1">
    <citation type="journal article" date="2012" name="BMC Genomics">
        <title>Genome-guided analysis of physiological and morphological traits of the fermentative acetate oxidizer Thermacetogenium phaeum.</title>
        <authorList>
            <person name="Oehler D."/>
            <person name="Poehlein A."/>
            <person name="Leimbach A."/>
            <person name="Muller N."/>
            <person name="Daniel R."/>
            <person name="Gottschalk G."/>
            <person name="Schink B."/>
        </authorList>
    </citation>
    <scope>NUCLEOTIDE SEQUENCE [LARGE SCALE GENOMIC DNA]</scope>
    <source>
        <strain evidence="3">ATCC BAA-254 / DSM 26808 / PB</strain>
    </source>
</reference>
<dbReference type="RefSeq" id="WP_015051214.1">
    <property type="nucleotide sequence ID" value="NC_018870.1"/>
</dbReference>
<gene>
    <name evidence="2" type="ordered locus">Tph_c21460</name>
</gene>
<dbReference type="KEGG" id="tpz:Tph_c21460"/>
<evidence type="ECO:0000313" key="3">
    <source>
        <dbReference type="Proteomes" id="UP000000467"/>
    </source>
</evidence>
<dbReference type="HOGENOM" id="CLU_108526_0_0_9"/>
<keyword evidence="1" id="KW-0732">Signal</keyword>
<dbReference type="AlphaFoldDB" id="K4LWH1"/>
<dbReference type="Proteomes" id="UP000000467">
    <property type="component" value="Chromosome"/>
</dbReference>
<keyword evidence="3" id="KW-1185">Reference proteome</keyword>
<dbReference type="STRING" id="1089553.Tph_c21460"/>
<organism evidence="2 3">
    <name type="scientific">Thermacetogenium phaeum (strain ATCC BAA-254 / DSM 26808 / PB)</name>
    <dbReference type="NCBI Taxonomy" id="1089553"/>
    <lineage>
        <taxon>Bacteria</taxon>
        <taxon>Bacillati</taxon>
        <taxon>Bacillota</taxon>
        <taxon>Clostridia</taxon>
        <taxon>Thermoanaerobacterales</taxon>
        <taxon>Thermoanaerobacteraceae</taxon>
        <taxon>Thermacetogenium</taxon>
    </lineage>
</organism>
<evidence type="ECO:0000256" key="1">
    <source>
        <dbReference type="SAM" id="SignalP"/>
    </source>
</evidence>
<protein>
    <submittedName>
        <fullName evidence="2">Uncharacterized protein</fullName>
    </submittedName>
</protein>